<dbReference type="InterPro" id="IPR003783">
    <property type="entry name" value="Regulatory_RecX"/>
</dbReference>
<evidence type="ECO:0000313" key="10">
    <source>
        <dbReference type="Proteomes" id="UP000886814"/>
    </source>
</evidence>
<keyword evidence="4 5" id="KW-0963">Cytoplasm</keyword>
<reference evidence="9" key="1">
    <citation type="journal article" date="2021" name="PeerJ">
        <title>Extensive microbial diversity within the chicken gut microbiome revealed by metagenomics and culture.</title>
        <authorList>
            <person name="Gilroy R."/>
            <person name="Ravi A."/>
            <person name="Getino M."/>
            <person name="Pursley I."/>
            <person name="Horton D.L."/>
            <person name="Alikhan N.F."/>
            <person name="Baker D."/>
            <person name="Gharbi K."/>
            <person name="Hall N."/>
            <person name="Watson M."/>
            <person name="Adriaenssens E.M."/>
            <person name="Foster-Nyarko E."/>
            <person name="Jarju S."/>
            <person name="Secka A."/>
            <person name="Antonio M."/>
            <person name="Oren A."/>
            <person name="Chaudhuri R.R."/>
            <person name="La Ragione R."/>
            <person name="Hildebrand F."/>
            <person name="Pallen M.J."/>
        </authorList>
    </citation>
    <scope>NUCLEOTIDE SEQUENCE</scope>
    <source>
        <strain evidence="9">CHK195-9823</strain>
    </source>
</reference>
<dbReference type="GO" id="GO:0005737">
    <property type="term" value="C:cytoplasm"/>
    <property type="evidence" value="ECO:0007669"/>
    <property type="project" value="UniProtKB-SubCell"/>
</dbReference>
<dbReference type="Gene3D" id="1.10.10.10">
    <property type="entry name" value="Winged helix-like DNA-binding domain superfamily/Winged helix DNA-binding domain"/>
    <property type="match status" value="3"/>
</dbReference>
<dbReference type="HAMAP" id="MF_01114">
    <property type="entry name" value="RecX"/>
    <property type="match status" value="1"/>
</dbReference>
<dbReference type="EMBL" id="DXIQ01000085">
    <property type="protein sequence ID" value="HIV39754.1"/>
    <property type="molecule type" value="Genomic_DNA"/>
</dbReference>
<dbReference type="PANTHER" id="PTHR33602">
    <property type="entry name" value="REGULATORY PROTEIN RECX FAMILY PROTEIN"/>
    <property type="match status" value="1"/>
</dbReference>
<dbReference type="Proteomes" id="UP000886814">
    <property type="component" value="Unassembled WGS sequence"/>
</dbReference>
<dbReference type="GO" id="GO:0006282">
    <property type="term" value="P:regulation of DNA repair"/>
    <property type="evidence" value="ECO:0007669"/>
    <property type="project" value="UniProtKB-UniRule"/>
</dbReference>
<dbReference type="Pfam" id="PF02631">
    <property type="entry name" value="RecX_HTH2"/>
    <property type="match status" value="1"/>
</dbReference>
<evidence type="ECO:0000256" key="1">
    <source>
        <dbReference type="ARBA" id="ARBA00004496"/>
    </source>
</evidence>
<evidence type="ECO:0000259" key="8">
    <source>
        <dbReference type="Pfam" id="PF21982"/>
    </source>
</evidence>
<comment type="subcellular location">
    <subcellularLocation>
        <location evidence="1 5">Cytoplasm</location>
    </subcellularLocation>
</comment>
<feature type="domain" description="RecX third three-helical" evidence="7">
    <location>
        <begin position="155"/>
        <end position="197"/>
    </location>
</feature>
<dbReference type="InterPro" id="IPR053925">
    <property type="entry name" value="RecX_HTH_3rd"/>
</dbReference>
<accession>A0A9D1PEH4</accession>
<evidence type="ECO:0000259" key="6">
    <source>
        <dbReference type="Pfam" id="PF02631"/>
    </source>
</evidence>
<dbReference type="InterPro" id="IPR053924">
    <property type="entry name" value="RecX_HTH_2nd"/>
</dbReference>
<feature type="domain" description="RecX first three-helical" evidence="8">
    <location>
        <begin position="59"/>
        <end position="96"/>
    </location>
</feature>
<name>A0A9D1PEH4_9FIRM</name>
<comment type="function">
    <text evidence="5">Modulates RecA activity.</text>
</comment>
<proteinExistence type="inferred from homology"/>
<evidence type="ECO:0000256" key="2">
    <source>
        <dbReference type="ARBA" id="ARBA00009695"/>
    </source>
</evidence>
<dbReference type="AlphaFoldDB" id="A0A9D1PEH4"/>
<evidence type="ECO:0000259" key="7">
    <source>
        <dbReference type="Pfam" id="PF21981"/>
    </source>
</evidence>
<evidence type="ECO:0000256" key="4">
    <source>
        <dbReference type="ARBA" id="ARBA00022490"/>
    </source>
</evidence>
<organism evidence="9 10">
    <name type="scientific">Candidatus Blautia stercorigallinarum</name>
    <dbReference type="NCBI Taxonomy" id="2838501"/>
    <lineage>
        <taxon>Bacteria</taxon>
        <taxon>Bacillati</taxon>
        <taxon>Bacillota</taxon>
        <taxon>Clostridia</taxon>
        <taxon>Lachnospirales</taxon>
        <taxon>Lachnospiraceae</taxon>
        <taxon>Blautia</taxon>
    </lineage>
</organism>
<protein>
    <recommendedName>
        <fullName evidence="3 5">Regulatory protein RecX</fullName>
    </recommendedName>
</protein>
<gene>
    <name evidence="5" type="primary">recX</name>
    <name evidence="9" type="ORF">H9747_12305</name>
</gene>
<evidence type="ECO:0000256" key="5">
    <source>
        <dbReference type="HAMAP-Rule" id="MF_01114"/>
    </source>
</evidence>
<sequence>MIVTQIRPVTRQKYQIEAEGLSPFVLYKGEVARYHIEKDRDLSLETYREILEEVLIKRAKIRAMHLLEQGDRTKKGLQDRLTQNGYPPEAVEAAITYVESFHYIDDNRYAVNYIQNQGSKKGRARIMLELRNKGVSQEDIDQAFCETEEDIDIREVIRELILKKRRTQEAMGEKERQKLYGFLMRRGFASSDILSVLREFAGIGENMGS</sequence>
<comment type="caution">
    <text evidence="9">The sequence shown here is derived from an EMBL/GenBank/DDBJ whole genome shotgun (WGS) entry which is preliminary data.</text>
</comment>
<reference evidence="9" key="2">
    <citation type="submission" date="2021-04" db="EMBL/GenBank/DDBJ databases">
        <authorList>
            <person name="Gilroy R."/>
        </authorList>
    </citation>
    <scope>NUCLEOTIDE SEQUENCE</scope>
    <source>
        <strain evidence="9">CHK195-9823</strain>
    </source>
</reference>
<feature type="domain" description="RecX second three-helical" evidence="6">
    <location>
        <begin position="105"/>
        <end position="143"/>
    </location>
</feature>
<dbReference type="InterPro" id="IPR036388">
    <property type="entry name" value="WH-like_DNA-bd_sf"/>
</dbReference>
<evidence type="ECO:0000313" key="9">
    <source>
        <dbReference type="EMBL" id="HIV39754.1"/>
    </source>
</evidence>
<dbReference type="InterPro" id="IPR053926">
    <property type="entry name" value="RecX_HTH_1st"/>
</dbReference>
<dbReference type="PANTHER" id="PTHR33602:SF1">
    <property type="entry name" value="REGULATORY PROTEIN RECX FAMILY PROTEIN"/>
    <property type="match status" value="1"/>
</dbReference>
<dbReference type="Pfam" id="PF21981">
    <property type="entry name" value="RecX_HTH3"/>
    <property type="match status" value="1"/>
</dbReference>
<dbReference type="Pfam" id="PF21982">
    <property type="entry name" value="RecX_HTH1"/>
    <property type="match status" value="1"/>
</dbReference>
<evidence type="ECO:0000256" key="3">
    <source>
        <dbReference type="ARBA" id="ARBA00018111"/>
    </source>
</evidence>
<comment type="similarity">
    <text evidence="2 5">Belongs to the RecX family.</text>
</comment>